<evidence type="ECO:0000256" key="11">
    <source>
        <dbReference type="HAMAP-Rule" id="MF_00004"/>
    </source>
</evidence>
<dbReference type="RefSeq" id="WP_047775290.1">
    <property type="nucleotide sequence ID" value="NZ_CP087134.1"/>
</dbReference>
<keyword evidence="8 11" id="KW-0328">Glycosyltransferase</keyword>
<comment type="similarity">
    <text evidence="5 11">Belongs to the purine/pyrimidine phosphoribosyltransferase family.</text>
</comment>
<dbReference type="GO" id="GO:0003999">
    <property type="term" value="F:adenine phosphoribosyltransferase activity"/>
    <property type="evidence" value="ECO:0007669"/>
    <property type="project" value="UniProtKB-EC"/>
</dbReference>
<keyword evidence="10 11" id="KW-0660">Purine salvage</keyword>
<evidence type="ECO:0000256" key="10">
    <source>
        <dbReference type="ARBA" id="ARBA00022726"/>
    </source>
</evidence>
<dbReference type="NCBIfam" id="TIGR01090">
    <property type="entry name" value="apt"/>
    <property type="match status" value="1"/>
</dbReference>
<dbReference type="SUPFAM" id="SSF53271">
    <property type="entry name" value="PRTase-like"/>
    <property type="match status" value="1"/>
</dbReference>
<keyword evidence="14" id="KW-1185">Reference proteome</keyword>
<accession>A0ABU4R9J8</accession>
<protein>
    <recommendedName>
        <fullName evidence="6 11">Adenine phosphoribosyltransferase</fullName>
        <shortName evidence="11">APRT</shortName>
        <ecNumber evidence="6 11">2.4.2.7</ecNumber>
    </recommendedName>
</protein>
<dbReference type="Gene3D" id="3.40.50.2020">
    <property type="match status" value="1"/>
</dbReference>
<dbReference type="HAMAP" id="MF_00004">
    <property type="entry name" value="Aden_phosphoribosyltr"/>
    <property type="match status" value="1"/>
</dbReference>
<dbReference type="Pfam" id="PF00156">
    <property type="entry name" value="Pribosyltran"/>
    <property type="match status" value="1"/>
</dbReference>
<evidence type="ECO:0000256" key="4">
    <source>
        <dbReference type="ARBA" id="ARBA00004659"/>
    </source>
</evidence>
<evidence type="ECO:0000313" key="13">
    <source>
        <dbReference type="EMBL" id="MDX6189263.1"/>
    </source>
</evidence>
<evidence type="ECO:0000259" key="12">
    <source>
        <dbReference type="Pfam" id="PF00156"/>
    </source>
</evidence>
<name>A0ABU4R9J8_9FLAO</name>
<dbReference type="Proteomes" id="UP001273350">
    <property type="component" value="Unassembled WGS sequence"/>
</dbReference>
<gene>
    <name evidence="11" type="primary">apt</name>
    <name evidence="13" type="ORF">SGQ83_07890</name>
</gene>
<evidence type="ECO:0000256" key="8">
    <source>
        <dbReference type="ARBA" id="ARBA00022676"/>
    </source>
</evidence>
<keyword evidence="9 11" id="KW-0808">Transferase</keyword>
<proteinExistence type="inferred from homology"/>
<sequence length="170" mass="18843">MKFESYIRDIQDFPKEGILFKDITPLLNDPVARKECLSILLASLNGQVIDKVIGAESRGFFFGMLLAQELNAGFVPVRKPKKLPYTTISASYDLEYGTDTLEIHTDAIKKGDRVLIHDDVLATGGTAKALGELVKELGGEIVQFNFLMELSFLNGRDKIAENPIFAAITY</sequence>
<comment type="function">
    <text evidence="2 11">Catalyzes a salvage reaction resulting in the formation of AMP, that is energically less costly than de novo synthesis.</text>
</comment>
<evidence type="ECO:0000256" key="7">
    <source>
        <dbReference type="ARBA" id="ARBA00022490"/>
    </source>
</evidence>
<dbReference type="InterPro" id="IPR050054">
    <property type="entry name" value="UPRTase/APRTase"/>
</dbReference>
<dbReference type="EC" id="2.4.2.7" evidence="6 11"/>
<evidence type="ECO:0000256" key="3">
    <source>
        <dbReference type="ARBA" id="ARBA00004496"/>
    </source>
</evidence>
<dbReference type="NCBIfam" id="NF002636">
    <property type="entry name" value="PRK02304.1-5"/>
    <property type="match status" value="1"/>
</dbReference>
<evidence type="ECO:0000313" key="14">
    <source>
        <dbReference type="Proteomes" id="UP001273350"/>
    </source>
</evidence>
<evidence type="ECO:0000256" key="2">
    <source>
        <dbReference type="ARBA" id="ARBA00003968"/>
    </source>
</evidence>
<dbReference type="NCBIfam" id="NF002634">
    <property type="entry name" value="PRK02304.1-3"/>
    <property type="match status" value="1"/>
</dbReference>
<organism evidence="13 14">
    <name type="scientific">Flavobacterium cupriresistens</name>
    <dbReference type="NCBI Taxonomy" id="2893885"/>
    <lineage>
        <taxon>Bacteria</taxon>
        <taxon>Pseudomonadati</taxon>
        <taxon>Bacteroidota</taxon>
        <taxon>Flavobacteriia</taxon>
        <taxon>Flavobacteriales</taxon>
        <taxon>Flavobacteriaceae</taxon>
        <taxon>Flavobacterium</taxon>
    </lineage>
</organism>
<keyword evidence="7 11" id="KW-0963">Cytoplasm</keyword>
<evidence type="ECO:0000256" key="9">
    <source>
        <dbReference type="ARBA" id="ARBA00022679"/>
    </source>
</evidence>
<dbReference type="PANTHER" id="PTHR32315:SF3">
    <property type="entry name" value="ADENINE PHOSPHORIBOSYLTRANSFERASE"/>
    <property type="match status" value="1"/>
</dbReference>
<comment type="pathway">
    <text evidence="4 11">Purine metabolism; AMP biosynthesis via salvage pathway; AMP from adenine: step 1/1.</text>
</comment>
<comment type="subcellular location">
    <subcellularLocation>
        <location evidence="3 11">Cytoplasm</location>
    </subcellularLocation>
</comment>
<evidence type="ECO:0000256" key="6">
    <source>
        <dbReference type="ARBA" id="ARBA00011893"/>
    </source>
</evidence>
<evidence type="ECO:0000256" key="1">
    <source>
        <dbReference type="ARBA" id="ARBA00000868"/>
    </source>
</evidence>
<reference evidence="13 14" key="1">
    <citation type="submission" date="2023-11" db="EMBL/GenBank/DDBJ databases">
        <title>Unpublished Manusciprt.</title>
        <authorList>
            <person name="Saticioglu I.B."/>
            <person name="Ay H."/>
            <person name="Ajmi N."/>
            <person name="Altun S."/>
            <person name="Duman M."/>
        </authorList>
    </citation>
    <scope>NUCLEOTIDE SEQUENCE [LARGE SCALE GENOMIC DNA]</scope>
    <source>
        <strain evidence="13 14">Fl-318</strain>
    </source>
</reference>
<dbReference type="EMBL" id="JAWXVI010000004">
    <property type="protein sequence ID" value="MDX6189263.1"/>
    <property type="molecule type" value="Genomic_DNA"/>
</dbReference>
<comment type="caution">
    <text evidence="13">The sequence shown here is derived from an EMBL/GenBank/DDBJ whole genome shotgun (WGS) entry which is preliminary data.</text>
</comment>
<dbReference type="InterPro" id="IPR029057">
    <property type="entry name" value="PRTase-like"/>
</dbReference>
<comment type="catalytic activity">
    <reaction evidence="1 11">
        <text>AMP + diphosphate = 5-phospho-alpha-D-ribose 1-diphosphate + adenine</text>
        <dbReference type="Rhea" id="RHEA:16609"/>
        <dbReference type="ChEBI" id="CHEBI:16708"/>
        <dbReference type="ChEBI" id="CHEBI:33019"/>
        <dbReference type="ChEBI" id="CHEBI:58017"/>
        <dbReference type="ChEBI" id="CHEBI:456215"/>
        <dbReference type="EC" id="2.4.2.7"/>
    </reaction>
</comment>
<dbReference type="InterPro" id="IPR000836">
    <property type="entry name" value="PRTase_dom"/>
</dbReference>
<dbReference type="CDD" id="cd06223">
    <property type="entry name" value="PRTases_typeI"/>
    <property type="match status" value="1"/>
</dbReference>
<dbReference type="InterPro" id="IPR005764">
    <property type="entry name" value="Ade_phspho_trans"/>
</dbReference>
<comment type="subunit">
    <text evidence="11">Homodimer.</text>
</comment>
<evidence type="ECO:0000256" key="5">
    <source>
        <dbReference type="ARBA" id="ARBA00008391"/>
    </source>
</evidence>
<feature type="domain" description="Phosphoribosyltransferase" evidence="12">
    <location>
        <begin position="46"/>
        <end position="146"/>
    </location>
</feature>
<dbReference type="PANTHER" id="PTHR32315">
    <property type="entry name" value="ADENINE PHOSPHORIBOSYLTRANSFERASE"/>
    <property type="match status" value="1"/>
</dbReference>